<reference evidence="2" key="1">
    <citation type="submission" date="2021-03" db="EMBL/GenBank/DDBJ databases">
        <authorList>
            <person name="Tagirdzhanova G."/>
        </authorList>
    </citation>
    <scope>NUCLEOTIDE SEQUENCE</scope>
</reference>
<dbReference type="Proteomes" id="UP000664534">
    <property type="component" value="Unassembled WGS sequence"/>
</dbReference>
<dbReference type="PANTHER" id="PTHR38790">
    <property type="entry name" value="2EXR DOMAIN-CONTAINING PROTEIN-RELATED"/>
    <property type="match status" value="1"/>
</dbReference>
<protein>
    <submittedName>
        <fullName evidence="2">Uncharacterized protein</fullName>
    </submittedName>
</protein>
<evidence type="ECO:0000256" key="1">
    <source>
        <dbReference type="SAM" id="MobiDB-lite"/>
    </source>
</evidence>
<accession>A0A8H3IZF5</accession>
<proteinExistence type="predicted"/>
<name>A0A8H3IZF5_9LECA</name>
<dbReference type="EMBL" id="CAJPDT010000092">
    <property type="protein sequence ID" value="CAF9936560.1"/>
    <property type="molecule type" value="Genomic_DNA"/>
</dbReference>
<feature type="region of interest" description="Disordered" evidence="1">
    <location>
        <begin position="1"/>
        <end position="25"/>
    </location>
</feature>
<feature type="compositionally biased region" description="Basic and acidic residues" evidence="1">
    <location>
        <begin position="12"/>
        <end position="22"/>
    </location>
</feature>
<organism evidence="2 3">
    <name type="scientific">Imshaugia aleurites</name>
    <dbReference type="NCBI Taxonomy" id="172621"/>
    <lineage>
        <taxon>Eukaryota</taxon>
        <taxon>Fungi</taxon>
        <taxon>Dikarya</taxon>
        <taxon>Ascomycota</taxon>
        <taxon>Pezizomycotina</taxon>
        <taxon>Lecanoromycetes</taxon>
        <taxon>OSLEUM clade</taxon>
        <taxon>Lecanoromycetidae</taxon>
        <taxon>Lecanorales</taxon>
        <taxon>Lecanorineae</taxon>
        <taxon>Parmeliaceae</taxon>
        <taxon>Imshaugia</taxon>
    </lineage>
</organism>
<comment type="caution">
    <text evidence="2">The sequence shown here is derived from an EMBL/GenBank/DDBJ whole genome shotgun (WGS) entry which is preliminary data.</text>
</comment>
<feature type="compositionally biased region" description="Polar residues" evidence="1">
    <location>
        <begin position="317"/>
        <end position="326"/>
    </location>
</feature>
<dbReference type="AlphaFoldDB" id="A0A8H3IZF5"/>
<dbReference type="OrthoDB" id="5413827at2759"/>
<evidence type="ECO:0000313" key="3">
    <source>
        <dbReference type="Proteomes" id="UP000664534"/>
    </source>
</evidence>
<keyword evidence="3" id="KW-1185">Reference proteome</keyword>
<sequence length="343" mass="39346">MDYLRPAGNPRNDVRDNHKRSSPDAMPLASTALAADASFFSFDRIFDRFIHLPSELRIKIYKFAFIGDRDHDKGLQIARQVGRLPPKSRLRSGKSIRPFSEDVRENLNALQGTPIIAIAFTCREIYLEAAPIYYGSIIWHFSSRRWLTRFLETLGRKNKIQGIGLRIIEAKMPLLKTLNYGASGDVDFHWVIWSRDNQSLAGQMTNQWYHFRTSRQLRLFSDAIGQTTRDSIKAISVQFDYSAMADEVLRFKNLVTIRLSLNRGVLQRSTFDTLCDKLKTLRAGLPFCEDIKVQDPRDPAKYLPLEDFSNAFEDGTIWNQPKTFDTSSEEPSREPTPTAWASS</sequence>
<gene>
    <name evidence="2" type="ORF">IMSHALPRED_010800</name>
</gene>
<evidence type="ECO:0000313" key="2">
    <source>
        <dbReference type="EMBL" id="CAF9936560.1"/>
    </source>
</evidence>
<feature type="region of interest" description="Disordered" evidence="1">
    <location>
        <begin position="314"/>
        <end position="343"/>
    </location>
</feature>